<dbReference type="InterPro" id="IPR042095">
    <property type="entry name" value="SUMF_sf"/>
</dbReference>
<dbReference type="GO" id="GO:0120147">
    <property type="term" value="F:formylglycine-generating oxidase activity"/>
    <property type="evidence" value="ECO:0007669"/>
    <property type="project" value="TreeGrafter"/>
</dbReference>
<protein>
    <recommendedName>
        <fullName evidence="1">Sulfatase-modifying factor enzyme-like domain-containing protein</fullName>
    </recommendedName>
</protein>
<dbReference type="EMBL" id="CP014327">
    <property type="protein sequence ID" value="AML51340.1"/>
    <property type="molecule type" value="Genomic_DNA"/>
</dbReference>
<reference evidence="2 3" key="1">
    <citation type="submission" date="2016-02" db="EMBL/GenBank/DDBJ databases">
        <title>Complete genome sequence of Halocynthiibacter arcticus PAMC 20958t from arctic marine sediment.</title>
        <authorList>
            <person name="Lee Y.M."/>
            <person name="Baek K."/>
            <person name="Lee H.K."/>
            <person name="Shin S.C."/>
        </authorList>
    </citation>
    <scope>NUCLEOTIDE SEQUENCE [LARGE SCALE GENOMIC DNA]</scope>
    <source>
        <strain evidence="2">PAMC 20958</strain>
    </source>
</reference>
<dbReference type="PANTHER" id="PTHR23150:SF19">
    <property type="entry name" value="FORMYLGLYCINE-GENERATING ENZYME"/>
    <property type="match status" value="1"/>
</dbReference>
<evidence type="ECO:0000259" key="1">
    <source>
        <dbReference type="Pfam" id="PF03781"/>
    </source>
</evidence>
<accession>A0A126UZ76</accession>
<feature type="domain" description="Sulfatase-modifying factor enzyme-like" evidence="1">
    <location>
        <begin position="53"/>
        <end position="235"/>
    </location>
</feature>
<dbReference type="AlphaFoldDB" id="A0A126UZ76"/>
<dbReference type="OrthoDB" id="9768004at2"/>
<evidence type="ECO:0000313" key="3">
    <source>
        <dbReference type="Proteomes" id="UP000070371"/>
    </source>
</evidence>
<evidence type="ECO:0000313" key="2">
    <source>
        <dbReference type="EMBL" id="AML51340.1"/>
    </source>
</evidence>
<dbReference type="Pfam" id="PF03781">
    <property type="entry name" value="FGE-sulfatase"/>
    <property type="match status" value="1"/>
</dbReference>
<keyword evidence="3" id="KW-1185">Reference proteome</keyword>
<dbReference type="InterPro" id="IPR051043">
    <property type="entry name" value="Sulfatase_Mod_Factor_Kinase"/>
</dbReference>
<dbReference type="InterPro" id="IPR005532">
    <property type="entry name" value="SUMF_dom"/>
</dbReference>
<dbReference type="InterPro" id="IPR016187">
    <property type="entry name" value="CTDL_fold"/>
</dbReference>
<dbReference type="Gene3D" id="3.90.1580.10">
    <property type="entry name" value="paralog of FGE (formylglycine-generating enzyme)"/>
    <property type="match status" value="1"/>
</dbReference>
<dbReference type="KEGG" id="hat:RC74_08810"/>
<dbReference type="STRING" id="1579316.RC74_08810"/>
<dbReference type="Proteomes" id="UP000070371">
    <property type="component" value="Chromosome"/>
</dbReference>
<sequence length="243" mass="26768">MTKLRAKIIIGATALVGLGLGIAAITLGPLRGPDMQYIPQMEVFEFSDGRSVMVQKFEVTAAEWNRCFDADACSQKMKIRKTGEDFPATNLNWMDVNEYLTWVNAASRHAFRLPTQNEWNEMAHEVLPEEKDPIFTDPELSWASTYLMEPEINRSLRPSGSFETTAEGIVDLNGNVWEWTADCYSGDSGNLDLAKCPAYFVAGEHIAAIPIFTRDPARGGCAVGSPPAHLGLRLMTDTPVPGV</sequence>
<gene>
    <name evidence="2" type="ORF">RC74_08810</name>
</gene>
<dbReference type="RefSeq" id="WP_039001917.1">
    <property type="nucleotide sequence ID" value="NZ_CP014327.1"/>
</dbReference>
<dbReference type="PANTHER" id="PTHR23150">
    <property type="entry name" value="SULFATASE MODIFYING FACTOR 1, 2"/>
    <property type="match status" value="1"/>
</dbReference>
<proteinExistence type="predicted"/>
<dbReference type="SUPFAM" id="SSF56436">
    <property type="entry name" value="C-type lectin-like"/>
    <property type="match status" value="1"/>
</dbReference>
<organism evidence="2 3">
    <name type="scientific">Falsihalocynthiibacter arcticus</name>
    <dbReference type="NCBI Taxonomy" id="1579316"/>
    <lineage>
        <taxon>Bacteria</taxon>
        <taxon>Pseudomonadati</taxon>
        <taxon>Pseudomonadota</taxon>
        <taxon>Alphaproteobacteria</taxon>
        <taxon>Rhodobacterales</taxon>
        <taxon>Roseobacteraceae</taxon>
        <taxon>Falsihalocynthiibacter</taxon>
    </lineage>
</organism>
<name>A0A126UZ76_9RHOB</name>